<dbReference type="InterPro" id="IPR020821">
    <property type="entry name" value="ENPP1-3/EXOG-like_nuc-like"/>
</dbReference>
<dbReference type="AlphaFoldDB" id="A0A498LFB8"/>
<dbReference type="GO" id="GO:0046872">
    <property type="term" value="F:metal ion binding"/>
    <property type="evidence" value="ECO:0007669"/>
    <property type="project" value="InterPro"/>
</dbReference>
<feature type="signal peptide" evidence="1">
    <location>
        <begin position="1"/>
        <end position="22"/>
    </location>
</feature>
<feature type="domain" description="DNA/RNA non-specific endonuclease/pyrophosphatase/phosphodiesterase" evidence="3">
    <location>
        <begin position="70"/>
        <end position="234"/>
    </location>
</feature>
<evidence type="ECO:0000256" key="1">
    <source>
        <dbReference type="SAM" id="SignalP"/>
    </source>
</evidence>
<dbReference type="SMART" id="SM00892">
    <property type="entry name" value="Endonuclease_NS"/>
    <property type="match status" value="2"/>
</dbReference>
<organism evidence="4 5">
    <name type="scientific">Labeo rohita</name>
    <name type="common">Indian major carp</name>
    <name type="synonym">Cyprinus rohita</name>
    <dbReference type="NCBI Taxonomy" id="84645"/>
    <lineage>
        <taxon>Eukaryota</taxon>
        <taxon>Metazoa</taxon>
        <taxon>Chordata</taxon>
        <taxon>Craniata</taxon>
        <taxon>Vertebrata</taxon>
        <taxon>Euteleostomi</taxon>
        <taxon>Actinopterygii</taxon>
        <taxon>Neopterygii</taxon>
        <taxon>Teleostei</taxon>
        <taxon>Ostariophysi</taxon>
        <taxon>Cypriniformes</taxon>
        <taxon>Cyprinidae</taxon>
        <taxon>Labeoninae</taxon>
        <taxon>Labeonini</taxon>
        <taxon>Labeo</taxon>
    </lineage>
</organism>
<dbReference type="SMART" id="SM00477">
    <property type="entry name" value="NUC"/>
    <property type="match status" value="1"/>
</dbReference>
<dbReference type="STRING" id="84645.A0A498LFB8"/>
<dbReference type="Pfam" id="PF01223">
    <property type="entry name" value="Endonuclease_NS"/>
    <property type="match status" value="2"/>
</dbReference>
<feature type="domain" description="ENPP1-3/EXOG-like endonuclease/phosphodiesterase" evidence="2">
    <location>
        <begin position="71"/>
        <end position="421"/>
    </location>
</feature>
<name>A0A498LFB8_LABRO</name>
<dbReference type="PANTHER" id="PTHR21472:SF15">
    <property type="entry name" value="ENDONUCLEASE DOMAIN-CONTAINING 1 PROTEIN-RELATED"/>
    <property type="match status" value="1"/>
</dbReference>
<proteinExistence type="evidence at protein level"/>
<protein>
    <submittedName>
        <fullName evidence="4">Endonuclease domain-containing 1-like protein</fullName>
    </submittedName>
</protein>
<keyword evidence="6" id="KW-1267">Proteomics identification</keyword>
<feature type="chain" id="PRO_5019732288" evidence="1">
    <location>
        <begin position="23"/>
        <end position="428"/>
    </location>
</feature>
<dbReference type="GO" id="GO:0003676">
    <property type="term" value="F:nucleic acid binding"/>
    <property type="evidence" value="ECO:0007669"/>
    <property type="project" value="InterPro"/>
</dbReference>
<keyword evidence="5" id="KW-1185">Reference proteome</keyword>
<accession>A0A498LFB8</accession>
<dbReference type="SUPFAM" id="SSF54060">
    <property type="entry name" value="His-Me finger endonucleases"/>
    <property type="match status" value="2"/>
</dbReference>
<comment type="caution">
    <text evidence="4">The sequence shown here is derived from an EMBL/GenBank/DDBJ whole genome shotgun (WGS) entry which is preliminary data.</text>
</comment>
<dbReference type="InterPro" id="IPR001604">
    <property type="entry name" value="Endo_G_ENPP1-like_dom"/>
</dbReference>
<evidence type="ECO:0007829" key="6">
    <source>
        <dbReference type="PeptideAtlas" id="A0A498LFB8"/>
    </source>
</evidence>
<evidence type="ECO:0000313" key="5">
    <source>
        <dbReference type="Proteomes" id="UP000290572"/>
    </source>
</evidence>
<dbReference type="InterPro" id="IPR044929">
    <property type="entry name" value="DNA/RNA_non-sp_Endonuclease_sf"/>
</dbReference>
<evidence type="ECO:0000259" key="2">
    <source>
        <dbReference type="SMART" id="SM00477"/>
    </source>
</evidence>
<dbReference type="PROSITE" id="PS51257">
    <property type="entry name" value="PROKAR_LIPOPROTEIN"/>
    <property type="match status" value="1"/>
</dbReference>
<evidence type="ECO:0000259" key="3">
    <source>
        <dbReference type="SMART" id="SM00892"/>
    </source>
</evidence>
<dbReference type="GO" id="GO:0004519">
    <property type="term" value="F:endonuclease activity"/>
    <property type="evidence" value="ECO:0007669"/>
    <property type="project" value="UniProtKB-KW"/>
</dbReference>
<evidence type="ECO:0000313" key="4">
    <source>
        <dbReference type="EMBL" id="RXN05656.1"/>
    </source>
</evidence>
<feature type="domain" description="DNA/RNA non-specific endonuclease/pyrophosphatase/phosphodiesterase" evidence="3">
    <location>
        <begin position="235"/>
        <end position="421"/>
    </location>
</feature>
<dbReference type="InterPro" id="IPR044925">
    <property type="entry name" value="His-Me_finger_sf"/>
</dbReference>
<dbReference type="GO" id="GO:0016787">
    <property type="term" value="F:hydrolase activity"/>
    <property type="evidence" value="ECO:0007669"/>
    <property type="project" value="InterPro"/>
</dbReference>
<keyword evidence="4" id="KW-0378">Hydrolase</keyword>
<keyword evidence="4" id="KW-0540">Nuclease</keyword>
<gene>
    <name evidence="4" type="ORF">ROHU_012591</name>
</gene>
<dbReference type="Proteomes" id="UP000290572">
    <property type="component" value="Unassembled WGS sequence"/>
</dbReference>
<reference evidence="4 5" key="1">
    <citation type="submission" date="2018-03" db="EMBL/GenBank/DDBJ databases">
        <title>Draft genome sequence of Rohu Carp (Labeo rohita).</title>
        <authorList>
            <person name="Das P."/>
            <person name="Kushwaha B."/>
            <person name="Joshi C.G."/>
            <person name="Kumar D."/>
            <person name="Nagpure N.S."/>
            <person name="Sahoo L."/>
            <person name="Das S.P."/>
            <person name="Bit A."/>
            <person name="Patnaik S."/>
            <person name="Meher P.K."/>
            <person name="Jayasankar P."/>
            <person name="Koringa P.G."/>
            <person name="Patel N.V."/>
            <person name="Hinsu A.T."/>
            <person name="Kumar R."/>
            <person name="Pandey M."/>
            <person name="Agarwal S."/>
            <person name="Srivastava S."/>
            <person name="Singh M."/>
            <person name="Iquebal M.A."/>
            <person name="Jaiswal S."/>
            <person name="Angadi U.B."/>
            <person name="Kumar N."/>
            <person name="Raza M."/>
            <person name="Shah T.M."/>
            <person name="Rai A."/>
            <person name="Jena J.K."/>
        </authorList>
    </citation>
    <scope>NUCLEOTIDE SEQUENCE [LARGE SCALE GENOMIC DNA]</scope>
    <source>
        <strain evidence="4">DASCIFA01</strain>
        <tissue evidence="4">Testis</tissue>
    </source>
</reference>
<keyword evidence="4" id="KW-0255">Endonuclease</keyword>
<keyword evidence="1" id="KW-0732">Signal</keyword>
<dbReference type="EMBL" id="QBIY01013393">
    <property type="protein sequence ID" value="RXN05656.1"/>
    <property type="molecule type" value="Genomic_DNA"/>
</dbReference>
<dbReference type="Gene3D" id="3.40.570.10">
    <property type="entry name" value="Extracellular Endonuclease, subunit A"/>
    <property type="match status" value="2"/>
</dbReference>
<sequence>MRLFIVSVVAVLLALSCRFGMSEVVSKFDTCRKFFFEGQPPVIPDILNPNSEHVRYKKICQTYSSQKNDKIYTFATLYDTESRIPVFSAYKYTGKGNFTRPEIPWMIEPQLDPPDGNMIVPYRNQAIDEDYFKNNYQVNRGHLFPSGHAADEFTAESTFTLTNIVPQNISFNAGSWNRIENKTRDSMNTDCSDDNGNISAFVLTGAIPGKNRLNNRVNIPSYMWTAFCCRYNSRKITLMTLTYPNEDTSGVIMEYMLEPVGPGIREPFINQAITGDYYNNPETVSPGHLFPVRYAADRETAKSTFTLTNSIPQKNNLEERIWNRTEQEMKVIMDEHCRDQNNKKTLAYVLTGALPGDSTLKNGVNIPSHKWMAFCCYNSSGNLLSKAVWAENKMNHDPVPHYKSLQELQTFLNFTWKKKVTFFYKDCK</sequence>
<dbReference type="InterPro" id="IPR039015">
    <property type="entry name" value="ENDOD1"/>
</dbReference>
<dbReference type="PANTHER" id="PTHR21472">
    <property type="entry name" value="ENDONUCLEASE DOMAIN-CONTAINING 1 PROTEIN ENDOD1"/>
    <property type="match status" value="1"/>
</dbReference>